<dbReference type="Proteomes" id="UP001172055">
    <property type="component" value="Unassembled WGS sequence"/>
</dbReference>
<dbReference type="Gene3D" id="2.20.140.10">
    <property type="entry name" value="WGR domain"/>
    <property type="match status" value="1"/>
</dbReference>
<dbReference type="SMART" id="SM00773">
    <property type="entry name" value="WGR"/>
    <property type="match status" value="1"/>
</dbReference>
<dbReference type="EMBL" id="JAUJWV010000001">
    <property type="protein sequence ID" value="MDN7240937.1"/>
    <property type="molecule type" value="Genomic_DNA"/>
</dbReference>
<comment type="caution">
    <text evidence="2">The sequence shown here is derived from an EMBL/GenBank/DDBJ whole genome shotgun (WGS) entry which is preliminary data.</text>
</comment>
<protein>
    <submittedName>
        <fullName evidence="2">DUF4240 domain-containing protein</fullName>
    </submittedName>
</protein>
<dbReference type="InterPro" id="IPR008893">
    <property type="entry name" value="WGR_domain"/>
</dbReference>
<evidence type="ECO:0000313" key="2">
    <source>
        <dbReference type="EMBL" id="MDN7240937.1"/>
    </source>
</evidence>
<dbReference type="PROSITE" id="PS51977">
    <property type="entry name" value="WGR"/>
    <property type="match status" value="1"/>
</dbReference>
<organism evidence="2 3">
    <name type="scientific">Planococcus shixiaomingii</name>
    <dbReference type="NCBI Taxonomy" id="3058393"/>
    <lineage>
        <taxon>Bacteria</taxon>
        <taxon>Bacillati</taxon>
        <taxon>Bacillota</taxon>
        <taxon>Bacilli</taxon>
        <taxon>Bacillales</taxon>
        <taxon>Caryophanaceae</taxon>
        <taxon>Planococcus</taxon>
    </lineage>
</organism>
<dbReference type="CDD" id="cd07996">
    <property type="entry name" value="WGR_MMR_like"/>
    <property type="match status" value="1"/>
</dbReference>
<dbReference type="InterPro" id="IPR036930">
    <property type="entry name" value="WGR_dom_sf"/>
</dbReference>
<dbReference type="Pfam" id="PF05406">
    <property type="entry name" value="WGR"/>
    <property type="match status" value="1"/>
</dbReference>
<feature type="domain" description="WGR" evidence="1">
    <location>
        <begin position="1"/>
        <end position="80"/>
    </location>
</feature>
<name>A0ABT8MZS9_9BACL</name>
<dbReference type="SUPFAM" id="SSF142921">
    <property type="entry name" value="WGR domain-like"/>
    <property type="match status" value="1"/>
</dbReference>
<dbReference type="PANTHER" id="PTHR30634:SF13">
    <property type="entry name" value="PROTEIN YEHF"/>
    <property type="match status" value="1"/>
</dbReference>
<sequence>MEAHLIYTSRFSNKFWKISVAKTSFAIIYGRIGTDGTVRVKDFSSPEACKKEAHRLIQSKLKKGYRPHVTAQHEIKESSMTEAHFWQLIDDCKSHGDDALEHVEWLVSRLSEKSVTDIISFDSFLNEHYFKSYTSDLWAAAYIAKGGCSDDGFDYFRAWMLYLGKDAYYEAIADPQSLLPYLKGLKKQEEMPQLEELLSVASDAYEKKTGNDFDDYIKLYDQLMQEDYSVPDIDLDWDEDDEESLRKMFPELWEAFGENPLGT</sequence>
<proteinExistence type="predicted"/>
<dbReference type="InterPro" id="IPR049809">
    <property type="entry name" value="YehF/YfeS-like_WGR"/>
</dbReference>
<evidence type="ECO:0000259" key="1">
    <source>
        <dbReference type="PROSITE" id="PS51977"/>
    </source>
</evidence>
<dbReference type="InterPro" id="IPR025334">
    <property type="entry name" value="DUF4240"/>
</dbReference>
<keyword evidence="3" id="KW-1185">Reference proteome</keyword>
<accession>A0ABT8MZS9</accession>
<dbReference type="RefSeq" id="WP_301722834.1">
    <property type="nucleotide sequence ID" value="NZ_JAUJWV010000001.1"/>
</dbReference>
<gene>
    <name evidence="2" type="ORF">QWY14_04005</name>
</gene>
<reference evidence="2 3" key="1">
    <citation type="submission" date="2023-06" db="EMBL/GenBank/DDBJ databases">
        <title>Novel species in genus Planococcus.</title>
        <authorList>
            <person name="Ning S."/>
        </authorList>
    </citation>
    <scope>NUCLEOTIDE SEQUENCE [LARGE SCALE GENOMIC DNA]</scope>
    <source>
        <strain evidence="2 3">N028</strain>
    </source>
</reference>
<dbReference type="Pfam" id="PF14024">
    <property type="entry name" value="DUF4240"/>
    <property type="match status" value="1"/>
</dbReference>
<evidence type="ECO:0000313" key="3">
    <source>
        <dbReference type="Proteomes" id="UP001172055"/>
    </source>
</evidence>
<dbReference type="PANTHER" id="PTHR30634">
    <property type="entry name" value="OUTER MEMBRANE LOLAB LIPOPROTEIN INSERTION APPARATUS"/>
    <property type="match status" value="1"/>
</dbReference>
<dbReference type="InterPro" id="IPR050458">
    <property type="entry name" value="LolB"/>
</dbReference>